<dbReference type="InterPro" id="IPR044746">
    <property type="entry name" value="ABCC_6TM_D1"/>
</dbReference>
<evidence type="ECO:0000259" key="21">
    <source>
        <dbReference type="PROSITE" id="PS50929"/>
    </source>
</evidence>
<dbReference type="PANTHER" id="PTHR24223">
    <property type="entry name" value="ATP-BINDING CASSETTE SUB-FAMILY C"/>
    <property type="match status" value="1"/>
</dbReference>
<dbReference type="InterPro" id="IPR011527">
    <property type="entry name" value="ABC1_TM_dom"/>
</dbReference>
<dbReference type="InterPro" id="IPR017871">
    <property type="entry name" value="ABC_transporter-like_CS"/>
</dbReference>
<feature type="domain" description="ABC transmembrane type-1" evidence="21">
    <location>
        <begin position="1258"/>
        <end position="1523"/>
    </location>
</feature>
<dbReference type="PROSITE" id="PS50929">
    <property type="entry name" value="ABC_TM1F"/>
    <property type="match status" value="2"/>
</dbReference>
<evidence type="ECO:0000256" key="6">
    <source>
        <dbReference type="ARBA" id="ARBA00012705"/>
    </source>
</evidence>
<feature type="region of interest" description="Disordered" evidence="18">
    <location>
        <begin position="1"/>
        <end position="24"/>
    </location>
</feature>
<dbReference type="InterPro" id="IPR020615">
    <property type="entry name" value="Thiolase_acyl_enz_int_AS"/>
</dbReference>
<keyword evidence="16" id="KW-0325">Glycoprotein</keyword>
<comment type="subcellular location">
    <subcellularLocation>
        <location evidence="2">Cell membrane</location>
        <topology evidence="2">Multi-pass membrane protein</topology>
    </subcellularLocation>
</comment>
<evidence type="ECO:0000256" key="10">
    <source>
        <dbReference type="ARBA" id="ARBA00022692"/>
    </source>
</evidence>
<evidence type="ECO:0000256" key="15">
    <source>
        <dbReference type="ARBA" id="ARBA00023136"/>
    </source>
</evidence>
<dbReference type="EMBL" id="FWEW01003484">
    <property type="protein sequence ID" value="SLM39244.1"/>
    <property type="molecule type" value="Genomic_DNA"/>
</dbReference>
<dbReference type="NCBIfam" id="TIGR01930">
    <property type="entry name" value="AcCoA-C-Actrans"/>
    <property type="match status" value="1"/>
</dbReference>
<keyword evidence="11" id="KW-0547">Nucleotide-binding</keyword>
<evidence type="ECO:0000256" key="7">
    <source>
        <dbReference type="ARBA" id="ARBA00022448"/>
    </source>
</evidence>
<evidence type="ECO:0000313" key="23">
    <source>
        <dbReference type="Proteomes" id="UP000192927"/>
    </source>
</evidence>
<dbReference type="EC" id="2.3.1.9" evidence="6"/>
<dbReference type="InterPro" id="IPR020616">
    <property type="entry name" value="Thiolase_N"/>
</dbReference>
<evidence type="ECO:0000256" key="3">
    <source>
        <dbReference type="ARBA" id="ARBA00009726"/>
    </source>
</evidence>
<evidence type="ECO:0000259" key="20">
    <source>
        <dbReference type="PROSITE" id="PS50893"/>
    </source>
</evidence>
<evidence type="ECO:0000256" key="5">
    <source>
        <dbReference type="ARBA" id="ARBA00011881"/>
    </source>
</evidence>
<accession>A0A1W5D7Z2</accession>
<dbReference type="InterPro" id="IPR002155">
    <property type="entry name" value="Thiolase"/>
</dbReference>
<dbReference type="CDD" id="cd00751">
    <property type="entry name" value="thiolase"/>
    <property type="match status" value="1"/>
</dbReference>
<dbReference type="SMART" id="SM00382">
    <property type="entry name" value="AAA"/>
    <property type="match status" value="2"/>
</dbReference>
<dbReference type="GO" id="GO:0005524">
    <property type="term" value="F:ATP binding"/>
    <property type="evidence" value="ECO:0007669"/>
    <property type="project" value="UniProtKB-KW"/>
</dbReference>
<evidence type="ECO:0000256" key="8">
    <source>
        <dbReference type="ARBA" id="ARBA00022475"/>
    </source>
</evidence>
<evidence type="ECO:0000256" key="4">
    <source>
        <dbReference type="ARBA" id="ARBA00010982"/>
    </source>
</evidence>
<evidence type="ECO:0000256" key="11">
    <source>
        <dbReference type="ARBA" id="ARBA00022741"/>
    </source>
</evidence>
<evidence type="ECO:0000256" key="2">
    <source>
        <dbReference type="ARBA" id="ARBA00004651"/>
    </source>
</evidence>
<name>A0A1W5D7Z2_9LECA</name>
<dbReference type="SUPFAM" id="SSF53901">
    <property type="entry name" value="Thiolase-like"/>
    <property type="match status" value="2"/>
</dbReference>
<feature type="transmembrane region" description="Helical" evidence="19">
    <location>
        <begin position="764"/>
        <end position="785"/>
    </location>
</feature>
<dbReference type="CDD" id="cd03244">
    <property type="entry name" value="ABCC_MRP_domain2"/>
    <property type="match status" value="1"/>
</dbReference>
<proteinExistence type="inferred from homology"/>
<dbReference type="PANTHER" id="PTHR24223:SF269">
    <property type="entry name" value="ABC MULTIDRUG TRANSPORTER (EUROFUNG)-RELATED"/>
    <property type="match status" value="1"/>
</dbReference>
<sequence length="1792" mass="195741">MSSIATKSSQRLAAQASLRPSQRLAQVRRHFGTTPSHKQEIRDAYILSAARTPTTKFNGSLASVSAPHLGATAIRAALSKSKVPHSAITDVYMGHVLQGGAGQSPARQASMFAGLPPTVDAVTINKVCASGLKAVVFAAQNIQLGLAEAQVAGGMESMTRVPYYLARASQQPPFGEMKLEDGLIKDGLWDVYNQFHMGVCAEETAKKYQVTREEQDAFAIQSYRRAQKAWGEGRFDDEITPVTVKGKKVDLVVSRDEGYDRLNEEKVPTLKPAFVKTGGTVTAANSSSFNDGASALVLGSKAIAQEYGAGSRVLARIISSADAAVDPVDFPVAPAKAVPVALERAGITQDQVAVWEFNEAFAAVIKANEKILNLDPSKVNPLGGAIALGHALGSSGSRILTTLLHQLKPGEYGVAAICNGGGAATAMVVQRIESLFLAVFTAMQLALLILWTRSPTAQLRASLAATALTCVDALALMILSHTEHLRSTKPSALINVYLLLTCLLDIPRARTIWIDGDRSIAAVFSSSFGVKLLILVTEAVEKQDILLSRYQHYPPEATSGIYSRSFFWWLNSLFRSGFRKSLSNDDLYPIDDAMTSSALRDHLQNIWSASKKESSHALLWSTVKALRGPLGYCVFPRLCLTGFKYAQPFLIARTISFINTPNQPDDIGWGLTAAYGFVFLGRAVANGSYYHMVYRFVTSLRGSLVGMIYSKTVDLSITAIDESAAVTLMSTDTETICLAFVQVHEIWAVPIETGLAFWLLQRQIGSAVLAVAMVAIVGVVSTIWLSRFMGTAQKRWIRSIQTRIDTTASMLGSMKAVKMLGFTDVLANMVQALRVSELNLSSLYRRLTCIRVFLGNSILLLGPLATFTVYVIIANVTGTKLDTTRAYTSLSLITLLADPLNNMIYSIPQLVGAMACFARIQAFLRSEARRDHRLPLHQPTGTDCPGTMNQSDIELKSVPEKTSVSGQTRTSSALIEVQNASFAWNIGGQPVVQDVSFTIKPYQFTFIVGPVGSGKSTLLKGLLGETPSSQGFVYSGSKQAAYAEQTSWIQNGTVQENILGISSFVEPWYTAVIRACALEQDILDFPKGHSTLVGSAGISLSGGQKQRLAIARAVYSRKSLVVLDDVFSGLDAGTEEKIFNRLLGKQGLLRRNHVTVILVTHAVSRLPYADHIISFDITGHIVEQGSFDQLRNAGGYINSLTTKHKTEEEKADEETLATHTHPSEHLVALHAAAALNRPVGDLAVYKYYFNSVGWLRTLLFLVLAVSYGVGNGITQLLLTYWTDAIAVKGNSVNAFYLGIYALLAGISTLGLMGAAWQYLINMLPKSAEGLHRNLLQTVMAAPLSFFTATDTGEITNRFSQDMSIVDTELPYSFIDLVLSGYFAAVMPPVLLMMWVLQKYYLRTSRQMRILDLEAKSPLYSHFIESLSGLSTIRAFGWAADFEEKNLMLLDTSQKPYYLLLCIQRWLALILDLMVGVLAVLMMSLIVKLRTEISAGYVGLALLNVMTFNESLAYILKCWTLLGTSIGAISRLKSFVENTATENLPLETQSIPENWPTHGAIEFRNVSASYTANSDLVIRNLNMCVQPGQKIGICGRSGSGKSSLITLLFRMLELSPASSITIDGIDISTLPRQQVRARLNAIPQKPFFLKGSVRANADPEHHHPDSALVATLQKVDLWPLVRDKGGLDAVMDAEFFSHGQRQLFCLARAVLRRSKVVVLDEATSSVDAEADRLMQRVIREEFKDCTVLAVAHRLDTILDFDHVALLAGGGLVEFEEPERLMGRESRFRELYFS</sequence>
<dbReference type="Pfam" id="PF00108">
    <property type="entry name" value="Thiolase_N"/>
    <property type="match status" value="1"/>
</dbReference>
<dbReference type="CDD" id="cd03250">
    <property type="entry name" value="ABCC_MRP_domain1"/>
    <property type="match status" value="1"/>
</dbReference>
<dbReference type="FunFam" id="3.40.50.300:FF:000838">
    <property type="entry name" value="ABC multidrug transporter (Eurofung)"/>
    <property type="match status" value="1"/>
</dbReference>
<feature type="transmembrane region" description="Helical" evidence="19">
    <location>
        <begin position="1494"/>
        <end position="1515"/>
    </location>
</feature>
<keyword evidence="7" id="KW-0813">Transport</keyword>
<feature type="domain" description="ABC transmembrane type-1" evidence="21">
    <location>
        <begin position="638"/>
        <end position="912"/>
    </location>
</feature>
<dbReference type="Gene3D" id="3.40.50.300">
    <property type="entry name" value="P-loop containing nucleotide triphosphate hydrolases"/>
    <property type="match status" value="2"/>
</dbReference>
<evidence type="ECO:0000256" key="9">
    <source>
        <dbReference type="ARBA" id="ARBA00022679"/>
    </source>
</evidence>
<dbReference type="InterPro" id="IPR036640">
    <property type="entry name" value="ABC1_TM_sf"/>
</dbReference>
<dbReference type="Pfam" id="PF02803">
    <property type="entry name" value="Thiolase_C"/>
    <property type="match status" value="1"/>
</dbReference>
<dbReference type="Pfam" id="PF00005">
    <property type="entry name" value="ABC_tran"/>
    <property type="match status" value="2"/>
</dbReference>
<feature type="transmembrane region" description="Helical" evidence="19">
    <location>
        <begin position="852"/>
        <end position="873"/>
    </location>
</feature>
<keyword evidence="12 22" id="KW-0067">ATP-binding</keyword>
<dbReference type="FunFam" id="3.40.47.10:FF:000007">
    <property type="entry name" value="acetyl-CoA acetyltransferase, mitochondrial"/>
    <property type="match status" value="1"/>
</dbReference>
<dbReference type="InterPro" id="IPR003593">
    <property type="entry name" value="AAA+_ATPase"/>
</dbReference>
<comment type="similarity">
    <text evidence="3">Belongs to the ABC transporter superfamily. ABCC family. Conjugate transporter (TC 3.A.1.208) subfamily.</text>
</comment>
<keyword evidence="17" id="KW-0012">Acyltransferase</keyword>
<dbReference type="InterPro" id="IPR044726">
    <property type="entry name" value="ABCC_6TM_D2"/>
</dbReference>
<evidence type="ECO:0000256" key="19">
    <source>
        <dbReference type="SAM" id="Phobius"/>
    </source>
</evidence>
<dbReference type="InterPro" id="IPR003439">
    <property type="entry name" value="ABC_transporter-like_ATP-bd"/>
</dbReference>
<dbReference type="CDD" id="cd18580">
    <property type="entry name" value="ABC_6TM_ABCC_D2"/>
    <property type="match status" value="1"/>
</dbReference>
<comment type="similarity">
    <text evidence="4">Belongs to the thiolase-like superfamily. Thiolase family.</text>
</comment>
<dbReference type="InterPro" id="IPR020617">
    <property type="entry name" value="Thiolase_C"/>
</dbReference>
<dbReference type="Gene3D" id="3.40.47.10">
    <property type="match status" value="1"/>
</dbReference>
<dbReference type="GO" id="GO:0140359">
    <property type="term" value="F:ABC-type transporter activity"/>
    <property type="evidence" value="ECO:0007669"/>
    <property type="project" value="InterPro"/>
</dbReference>
<dbReference type="PROSITE" id="PS00098">
    <property type="entry name" value="THIOLASE_1"/>
    <property type="match status" value="1"/>
</dbReference>
<keyword evidence="23" id="KW-1185">Reference proteome</keyword>
<keyword evidence="10 19" id="KW-0812">Transmembrane</keyword>
<feature type="transmembrane region" description="Helical" evidence="19">
    <location>
        <begin position="1294"/>
        <end position="1318"/>
    </location>
</feature>
<evidence type="ECO:0000256" key="18">
    <source>
        <dbReference type="SAM" id="MobiDB-lite"/>
    </source>
</evidence>
<dbReference type="FunFam" id="1.20.1560.10:FF:000066">
    <property type="entry name" value="ABC multidrug transporter (Eurofung)"/>
    <property type="match status" value="1"/>
</dbReference>
<keyword evidence="8" id="KW-1003">Cell membrane</keyword>
<keyword evidence="13" id="KW-0630">Potassium</keyword>
<feature type="transmembrane region" description="Helical" evidence="19">
    <location>
        <begin position="1258"/>
        <end position="1282"/>
    </location>
</feature>
<dbReference type="InterPro" id="IPR020610">
    <property type="entry name" value="Thiolase_AS"/>
</dbReference>
<dbReference type="Proteomes" id="UP000192927">
    <property type="component" value="Unassembled WGS sequence"/>
</dbReference>
<feature type="domain" description="ABC transporter" evidence="20">
    <location>
        <begin position="975"/>
        <end position="1203"/>
    </location>
</feature>
<feature type="transmembrane region" description="Helical" evidence="19">
    <location>
        <begin position="1417"/>
        <end position="1436"/>
    </location>
</feature>
<evidence type="ECO:0000256" key="17">
    <source>
        <dbReference type="ARBA" id="ARBA00023315"/>
    </source>
</evidence>
<evidence type="ECO:0000256" key="13">
    <source>
        <dbReference type="ARBA" id="ARBA00022958"/>
    </source>
</evidence>
<dbReference type="GO" id="GO:0016887">
    <property type="term" value="F:ATP hydrolysis activity"/>
    <property type="evidence" value="ECO:0007669"/>
    <property type="project" value="InterPro"/>
</dbReference>
<comment type="cofactor">
    <cofactor evidence="1">
        <name>K(+)</name>
        <dbReference type="ChEBI" id="CHEBI:29103"/>
    </cofactor>
</comment>
<keyword evidence="14 19" id="KW-1133">Transmembrane helix</keyword>
<feature type="transmembrane region" description="Helical" evidence="19">
    <location>
        <begin position="1369"/>
        <end position="1396"/>
    </location>
</feature>
<dbReference type="FunFam" id="1.20.1560.10:FF:000055">
    <property type="entry name" value="ABC multidrug transporter (Eurofung)"/>
    <property type="match status" value="1"/>
</dbReference>
<dbReference type="InterPro" id="IPR016039">
    <property type="entry name" value="Thiolase-like"/>
</dbReference>
<dbReference type="SUPFAM" id="SSF52540">
    <property type="entry name" value="P-loop containing nucleoside triphosphate hydrolases"/>
    <property type="match status" value="2"/>
</dbReference>
<organism evidence="22 23">
    <name type="scientific">Lasallia pustulata</name>
    <dbReference type="NCBI Taxonomy" id="136370"/>
    <lineage>
        <taxon>Eukaryota</taxon>
        <taxon>Fungi</taxon>
        <taxon>Dikarya</taxon>
        <taxon>Ascomycota</taxon>
        <taxon>Pezizomycotina</taxon>
        <taxon>Lecanoromycetes</taxon>
        <taxon>OSLEUM clade</taxon>
        <taxon>Umbilicariomycetidae</taxon>
        <taxon>Umbilicariales</taxon>
        <taxon>Umbilicariaceae</taxon>
        <taxon>Lasallia</taxon>
    </lineage>
</organism>
<evidence type="ECO:0000313" key="22">
    <source>
        <dbReference type="EMBL" id="SLM39244.1"/>
    </source>
</evidence>
<dbReference type="GO" id="GO:0003985">
    <property type="term" value="F:acetyl-CoA C-acetyltransferase activity"/>
    <property type="evidence" value="ECO:0007669"/>
    <property type="project" value="UniProtKB-EC"/>
</dbReference>
<feature type="transmembrane region" description="Helical" evidence="19">
    <location>
        <begin position="1456"/>
        <end position="1482"/>
    </location>
</feature>
<evidence type="ECO:0000256" key="1">
    <source>
        <dbReference type="ARBA" id="ARBA00001958"/>
    </source>
</evidence>
<dbReference type="SUPFAM" id="SSF90123">
    <property type="entry name" value="ABC transporter transmembrane region"/>
    <property type="match status" value="2"/>
</dbReference>
<dbReference type="Pfam" id="PF00664">
    <property type="entry name" value="ABC_membrane"/>
    <property type="match status" value="1"/>
</dbReference>
<dbReference type="PROSITE" id="PS00211">
    <property type="entry name" value="ABC_TRANSPORTER_1"/>
    <property type="match status" value="2"/>
</dbReference>
<dbReference type="PROSITE" id="PS50893">
    <property type="entry name" value="ABC_TRANSPORTER_2"/>
    <property type="match status" value="2"/>
</dbReference>
<dbReference type="CDD" id="cd18579">
    <property type="entry name" value="ABC_6TM_ABCC_D1"/>
    <property type="match status" value="1"/>
</dbReference>
<dbReference type="InterPro" id="IPR050173">
    <property type="entry name" value="ABC_transporter_C-like"/>
</dbReference>
<keyword evidence="9" id="KW-0808">Transferase</keyword>
<dbReference type="FunFam" id="3.40.50.300:FF:001854">
    <property type="entry name" value="ABC multidrug transporter (Eurofung)"/>
    <property type="match status" value="1"/>
</dbReference>
<evidence type="ECO:0000256" key="12">
    <source>
        <dbReference type="ARBA" id="ARBA00022840"/>
    </source>
</evidence>
<feature type="domain" description="ABC transporter" evidence="20">
    <location>
        <begin position="1560"/>
        <end position="1792"/>
    </location>
</feature>
<dbReference type="PROSITE" id="PS00099">
    <property type="entry name" value="THIOLASE_3"/>
    <property type="match status" value="1"/>
</dbReference>
<dbReference type="InterPro" id="IPR027417">
    <property type="entry name" value="P-loop_NTPase"/>
</dbReference>
<reference evidence="23" key="1">
    <citation type="submission" date="2017-03" db="EMBL/GenBank/DDBJ databases">
        <authorList>
            <person name="Sharma R."/>
            <person name="Thines M."/>
        </authorList>
    </citation>
    <scope>NUCLEOTIDE SEQUENCE [LARGE SCALE GENOMIC DNA]</scope>
</reference>
<protein>
    <recommendedName>
        <fullName evidence="6">acetyl-CoA C-acetyltransferase</fullName>
        <ecNumber evidence="6">2.3.1.9</ecNumber>
    </recommendedName>
</protein>
<dbReference type="Gene3D" id="1.20.1560.10">
    <property type="entry name" value="ABC transporter type 1, transmembrane domain"/>
    <property type="match status" value="2"/>
</dbReference>
<dbReference type="GO" id="GO:0005886">
    <property type="term" value="C:plasma membrane"/>
    <property type="evidence" value="ECO:0007669"/>
    <property type="project" value="UniProtKB-SubCell"/>
</dbReference>
<evidence type="ECO:0000256" key="14">
    <source>
        <dbReference type="ARBA" id="ARBA00022989"/>
    </source>
</evidence>
<comment type="subunit">
    <text evidence="5">Homotetramer.</text>
</comment>
<keyword evidence="15 19" id="KW-0472">Membrane</keyword>
<evidence type="ECO:0000256" key="16">
    <source>
        <dbReference type="ARBA" id="ARBA00023180"/>
    </source>
</evidence>